<accession>A0A409Y4C5</accession>
<dbReference type="GO" id="GO:0008270">
    <property type="term" value="F:zinc ion binding"/>
    <property type="evidence" value="ECO:0007669"/>
    <property type="project" value="UniProtKB-KW"/>
</dbReference>
<keyword evidence="3" id="KW-0862">Zinc</keyword>
<evidence type="ECO:0000256" key="3">
    <source>
        <dbReference type="ARBA" id="ARBA00022833"/>
    </source>
</evidence>
<reference evidence="7 8" key="1">
    <citation type="journal article" date="2018" name="Evol. Lett.">
        <title>Horizontal gene cluster transfer increased hallucinogenic mushroom diversity.</title>
        <authorList>
            <person name="Reynolds H.T."/>
            <person name="Vijayakumar V."/>
            <person name="Gluck-Thaler E."/>
            <person name="Korotkin H.B."/>
            <person name="Matheny P.B."/>
            <person name="Slot J.C."/>
        </authorList>
    </citation>
    <scope>NUCLEOTIDE SEQUENCE [LARGE SCALE GENOMIC DNA]</scope>
    <source>
        <strain evidence="7 8">SRW20</strain>
    </source>
</reference>
<proteinExistence type="predicted"/>
<dbReference type="EMBL" id="NHYE01001178">
    <property type="protein sequence ID" value="PPQ97855.1"/>
    <property type="molecule type" value="Genomic_DNA"/>
</dbReference>
<dbReference type="GO" id="GO:0051087">
    <property type="term" value="F:protein-folding chaperone binding"/>
    <property type="evidence" value="ECO:0007669"/>
    <property type="project" value="TreeGrafter"/>
</dbReference>
<sequence>MLPSRAFRNTGVPPALRSLITPHASLPASVAIQLRFRLGVLPGSIPSSSAASSNSKASFSTSSSRKDELSKGSTRPASSPSNEPGLPLSAPSEPKLSSQVQETTTSQALPERVEPRLSLTFTCTVPNCGERSTHEFSKRAYERGIVLVQCPGCQNRHLIADHLGWFKEGTNGGKMPTVEDILKQKGEKVRRGIVTSGGDIEFTE</sequence>
<evidence type="ECO:0000259" key="6">
    <source>
        <dbReference type="PROSITE" id="PS51501"/>
    </source>
</evidence>
<comment type="caution">
    <text evidence="7">The sequence shown here is derived from an EMBL/GenBank/DDBJ whole genome shotgun (WGS) entry which is preliminary data.</text>
</comment>
<feature type="region of interest" description="Disordered" evidence="5">
    <location>
        <begin position="45"/>
        <end position="113"/>
    </location>
</feature>
<dbReference type="InterPro" id="IPR024158">
    <property type="entry name" value="Mt_import_TIM15"/>
</dbReference>
<dbReference type="PANTHER" id="PTHR20922">
    <property type="entry name" value="DNL-TYPE ZINC FINGER PROTEIN"/>
    <property type="match status" value="1"/>
</dbReference>
<evidence type="ECO:0000256" key="2">
    <source>
        <dbReference type="ARBA" id="ARBA00022771"/>
    </source>
</evidence>
<dbReference type="STRING" id="231916.A0A409Y4C5"/>
<evidence type="ECO:0000313" key="7">
    <source>
        <dbReference type="EMBL" id="PPQ97855.1"/>
    </source>
</evidence>
<feature type="compositionally biased region" description="Polar residues" evidence="5">
    <location>
        <begin position="95"/>
        <end position="108"/>
    </location>
</feature>
<keyword evidence="8" id="KW-1185">Reference proteome</keyword>
<feature type="compositionally biased region" description="Polar residues" evidence="5">
    <location>
        <begin position="71"/>
        <end position="82"/>
    </location>
</feature>
<keyword evidence="1" id="KW-0479">Metal-binding</keyword>
<gene>
    <name evidence="7" type="ORF">CVT26_013024</name>
</gene>
<evidence type="ECO:0000256" key="4">
    <source>
        <dbReference type="PROSITE-ProRule" id="PRU00834"/>
    </source>
</evidence>
<protein>
    <recommendedName>
        <fullName evidence="6">DNL-type domain-containing protein</fullName>
    </recommendedName>
</protein>
<dbReference type="Pfam" id="PF05180">
    <property type="entry name" value="zf-DNL"/>
    <property type="match status" value="1"/>
</dbReference>
<feature type="domain" description="DNL-type" evidence="6">
    <location>
        <begin position="114"/>
        <end position="204"/>
    </location>
</feature>
<evidence type="ECO:0000256" key="5">
    <source>
        <dbReference type="SAM" id="MobiDB-lite"/>
    </source>
</evidence>
<dbReference type="Proteomes" id="UP000284706">
    <property type="component" value="Unassembled WGS sequence"/>
</dbReference>
<evidence type="ECO:0000313" key="8">
    <source>
        <dbReference type="Proteomes" id="UP000284706"/>
    </source>
</evidence>
<organism evidence="7 8">
    <name type="scientific">Gymnopilus dilepis</name>
    <dbReference type="NCBI Taxonomy" id="231916"/>
    <lineage>
        <taxon>Eukaryota</taxon>
        <taxon>Fungi</taxon>
        <taxon>Dikarya</taxon>
        <taxon>Basidiomycota</taxon>
        <taxon>Agaricomycotina</taxon>
        <taxon>Agaricomycetes</taxon>
        <taxon>Agaricomycetidae</taxon>
        <taxon>Agaricales</taxon>
        <taxon>Agaricineae</taxon>
        <taxon>Hymenogastraceae</taxon>
        <taxon>Gymnopilus</taxon>
    </lineage>
</organism>
<evidence type="ECO:0000256" key="1">
    <source>
        <dbReference type="ARBA" id="ARBA00022723"/>
    </source>
</evidence>
<dbReference type="PROSITE" id="PS51501">
    <property type="entry name" value="ZF_DNL"/>
    <property type="match status" value="1"/>
</dbReference>
<dbReference type="AlphaFoldDB" id="A0A409Y4C5"/>
<dbReference type="GO" id="GO:0030150">
    <property type="term" value="P:protein import into mitochondrial matrix"/>
    <property type="evidence" value="ECO:0007669"/>
    <property type="project" value="TreeGrafter"/>
</dbReference>
<keyword evidence="2 4" id="KW-0863">Zinc-finger</keyword>
<dbReference type="GO" id="GO:0005739">
    <property type="term" value="C:mitochondrion"/>
    <property type="evidence" value="ECO:0007669"/>
    <property type="project" value="TreeGrafter"/>
</dbReference>
<dbReference type="OrthoDB" id="512667at2759"/>
<name>A0A409Y4C5_9AGAR</name>
<dbReference type="PANTHER" id="PTHR20922:SF13">
    <property type="entry name" value="DNL-TYPE ZINC FINGER PROTEIN"/>
    <property type="match status" value="1"/>
</dbReference>
<dbReference type="GO" id="GO:0050821">
    <property type="term" value="P:protein stabilization"/>
    <property type="evidence" value="ECO:0007669"/>
    <property type="project" value="TreeGrafter"/>
</dbReference>
<dbReference type="GO" id="GO:0006457">
    <property type="term" value="P:protein folding"/>
    <property type="evidence" value="ECO:0007669"/>
    <property type="project" value="TreeGrafter"/>
</dbReference>
<feature type="compositionally biased region" description="Low complexity" evidence="5">
    <location>
        <begin position="45"/>
        <end position="63"/>
    </location>
</feature>
<dbReference type="InterPro" id="IPR007853">
    <property type="entry name" value="Znf_DNL-typ"/>
</dbReference>
<dbReference type="InParanoid" id="A0A409Y4C5"/>